<comment type="caution">
    <text evidence="1">The sequence shown here is derived from an EMBL/GenBank/DDBJ whole genome shotgun (WGS) entry which is preliminary data.</text>
</comment>
<dbReference type="Proteomes" id="UP000554144">
    <property type="component" value="Unassembled WGS sequence"/>
</dbReference>
<proteinExistence type="predicted"/>
<reference evidence="1 2" key="1">
    <citation type="submission" date="2020-07" db="EMBL/GenBank/DDBJ databases">
        <title>Taxonomic revisions and descriptions of new bacterial species based on genomic comparisons in the high-G+C-content subgroup of the family Alcaligenaceae.</title>
        <authorList>
            <person name="Szabo A."/>
            <person name="Felfoldi T."/>
        </authorList>
    </citation>
    <scope>NUCLEOTIDE SEQUENCE [LARGE SCALE GENOMIC DNA]</scope>
    <source>
        <strain evidence="1 2">DSM 25667</strain>
    </source>
</reference>
<accession>A0A853GRQ1</accession>
<organism evidence="1 2">
    <name type="scientific">Pollutimonas harenae</name>
    <dbReference type="NCBI Taxonomy" id="657015"/>
    <lineage>
        <taxon>Bacteria</taxon>
        <taxon>Pseudomonadati</taxon>
        <taxon>Pseudomonadota</taxon>
        <taxon>Betaproteobacteria</taxon>
        <taxon>Burkholderiales</taxon>
        <taxon>Alcaligenaceae</taxon>
        <taxon>Pollutimonas</taxon>
    </lineage>
</organism>
<keyword evidence="2" id="KW-1185">Reference proteome</keyword>
<dbReference type="RefSeq" id="WP_130037875.1">
    <property type="nucleotide sequence ID" value="NZ_JACCEV010000001.1"/>
</dbReference>
<evidence type="ECO:0000313" key="2">
    <source>
        <dbReference type="Proteomes" id="UP000554144"/>
    </source>
</evidence>
<sequence>MAEEQSSFLRRTTRRALAASGITAAILYGWWQAIEGARTAPSLPEVQPGSSLALGRVLLTPLSIELRPAAPHSKNAQTQLVLSAIVENVTSETQAAAFGYPPRLVTVEADQLEFGAPDITLLRDRQPLLQLQPRMPEKVEIAWQAPAGWQTGEKLSLTFFRQQFKLKDNLYARSSWLGYSPVARMAATPKAAP</sequence>
<dbReference type="AlphaFoldDB" id="A0A853GRQ1"/>
<protein>
    <submittedName>
        <fullName evidence="1">Uncharacterized protein</fullName>
    </submittedName>
</protein>
<name>A0A853GRQ1_9BURK</name>
<dbReference type="OrthoDB" id="5998046at2"/>
<evidence type="ECO:0000313" key="1">
    <source>
        <dbReference type="EMBL" id="NYT84837.1"/>
    </source>
</evidence>
<dbReference type="EMBL" id="JACCEV010000001">
    <property type="protein sequence ID" value="NYT84837.1"/>
    <property type="molecule type" value="Genomic_DNA"/>
</dbReference>
<gene>
    <name evidence="1" type="ORF">H0A62_04400</name>
</gene>